<reference evidence="1" key="1">
    <citation type="submission" date="2022-10" db="EMBL/GenBank/DDBJ databases">
        <title>Chryseobacterium sp. nov., a novel bacterial species.</title>
        <authorList>
            <person name="Cao Y."/>
        </authorList>
    </citation>
    <scope>NUCLEOTIDE SEQUENCE</scope>
    <source>
        <strain evidence="1">KC 927</strain>
    </source>
</reference>
<accession>A0ABT3Y3I1</accession>
<protein>
    <recommendedName>
        <fullName evidence="3">MAE-28990/MAE-18760-like HEPN domain-containing protein</fullName>
    </recommendedName>
</protein>
<evidence type="ECO:0000313" key="2">
    <source>
        <dbReference type="Proteomes" id="UP001070176"/>
    </source>
</evidence>
<proteinExistence type="predicted"/>
<name>A0ABT3Y3I1_9FLAO</name>
<evidence type="ECO:0000313" key="1">
    <source>
        <dbReference type="EMBL" id="MCX8532682.1"/>
    </source>
</evidence>
<keyword evidence="2" id="KW-1185">Reference proteome</keyword>
<comment type="caution">
    <text evidence="1">The sequence shown here is derived from an EMBL/GenBank/DDBJ whole genome shotgun (WGS) entry which is preliminary data.</text>
</comment>
<sequence length="266" mass="31363">MTLDELLLLSDKLKQTIYNLKFKENDARKAYFENLYAIVYDFYKGKVFFEISKQIGKGNIKFTEEIFSLNTHIRRVYEIADHHLLAQAYQNDLNKKLLLESFTNFETTINLCFEESVNEEDRNKIIDDLNKKTLRVCKELNPENFSELLSELRKSSFIPLGRKFRYISNRIKDCYSSNYKEDVAFLEFCSKLRNSFSHSSGLYFGSAFEYTFEGVKFIFQNNQFLIMDGENSNVILLINEKLTDVLYRLLNCLDDISYIAYPDDGF</sequence>
<dbReference type="RefSeq" id="WP_267281231.1">
    <property type="nucleotide sequence ID" value="NZ_JAOVZV010000008.1"/>
</dbReference>
<evidence type="ECO:0008006" key="3">
    <source>
        <dbReference type="Google" id="ProtNLM"/>
    </source>
</evidence>
<gene>
    <name evidence="1" type="ORF">OEA66_09980</name>
</gene>
<organism evidence="1 2">
    <name type="scientific">Chryseobacterium luquanense</name>
    <dbReference type="NCBI Taxonomy" id="2983766"/>
    <lineage>
        <taxon>Bacteria</taxon>
        <taxon>Pseudomonadati</taxon>
        <taxon>Bacteroidota</taxon>
        <taxon>Flavobacteriia</taxon>
        <taxon>Flavobacteriales</taxon>
        <taxon>Weeksellaceae</taxon>
        <taxon>Chryseobacterium group</taxon>
        <taxon>Chryseobacterium</taxon>
    </lineage>
</organism>
<dbReference type="EMBL" id="JAOVZV010000008">
    <property type="protein sequence ID" value="MCX8532682.1"/>
    <property type="molecule type" value="Genomic_DNA"/>
</dbReference>
<dbReference type="Proteomes" id="UP001070176">
    <property type="component" value="Unassembled WGS sequence"/>
</dbReference>